<feature type="compositionally biased region" description="Basic and acidic residues" evidence="1">
    <location>
        <begin position="368"/>
        <end position="381"/>
    </location>
</feature>
<sequence>MRAPLFMPAHEVLPQEKLFRQSKWQRIILLFVLGYEGAGALVGGSLLVAAPDGSLMDMPVAIMHGSFSDFLIPGILLFALGILNTAAFFAVLRKTRFDWIMAVTALLGMLFWFWIEIAVLLELHWLHAMWGLPVVVGALAALPLVPSTYKQKALLSCGILSSVLYFAINIIVPLQWEGYSLASRVPSELSAIGAPTRKLWAILATPYTFLILAFGWGVLKAAGENHWLRIAGKLLLAYGALGFLWPFAPMHLRETLAAGGGTFSDTLHKILAAVTNLIYLLALGFSAAALGKRFRVYSIVTLALVLVFGVLTFKEVSGVAKNEPTPLIGVWERIDIGLFLIWVVVLAIVLLQEQRNKKTYEQPSNETRSVKQDKSKTPKFV</sequence>
<reference evidence="3" key="1">
    <citation type="submission" date="2022-09" db="EMBL/GenBank/DDBJ databases">
        <authorList>
            <person name="Yuan C."/>
            <person name="Ke Z."/>
        </authorList>
    </citation>
    <scope>NUCLEOTIDE SEQUENCE</scope>
    <source>
        <strain evidence="3">LB-8</strain>
    </source>
</reference>
<feature type="transmembrane region" description="Helical" evidence="2">
    <location>
        <begin position="27"/>
        <end position="50"/>
    </location>
</feature>
<dbReference type="Pfam" id="PF06197">
    <property type="entry name" value="DUF998"/>
    <property type="match status" value="1"/>
</dbReference>
<evidence type="ECO:0000256" key="1">
    <source>
        <dbReference type="SAM" id="MobiDB-lite"/>
    </source>
</evidence>
<dbReference type="RefSeq" id="WP_279298821.1">
    <property type="nucleotide sequence ID" value="NZ_JAOTIF010000020.1"/>
</dbReference>
<feature type="transmembrane region" description="Helical" evidence="2">
    <location>
        <begin position="199"/>
        <end position="219"/>
    </location>
</feature>
<feature type="transmembrane region" description="Helical" evidence="2">
    <location>
        <begin position="333"/>
        <end position="351"/>
    </location>
</feature>
<comment type="caution">
    <text evidence="3">The sequence shown here is derived from an EMBL/GenBank/DDBJ whole genome shotgun (WGS) entry which is preliminary data.</text>
</comment>
<name>A0A9X2XYW0_9BACT</name>
<protein>
    <submittedName>
        <fullName evidence="3">DUF998 domain-containing protein</fullName>
    </submittedName>
</protein>
<feature type="transmembrane region" description="Helical" evidence="2">
    <location>
        <begin position="270"/>
        <end position="289"/>
    </location>
</feature>
<keyword evidence="4" id="KW-1185">Reference proteome</keyword>
<dbReference type="InterPro" id="IPR009339">
    <property type="entry name" value="DUF998"/>
</dbReference>
<evidence type="ECO:0000313" key="4">
    <source>
        <dbReference type="Proteomes" id="UP001155483"/>
    </source>
</evidence>
<reference evidence="3" key="2">
    <citation type="submission" date="2023-04" db="EMBL/GenBank/DDBJ databases">
        <title>Paracnuella aquatica gen. nov., sp. nov., a member of the family Chitinophagaceae isolated from a hot spring.</title>
        <authorList>
            <person name="Wang C."/>
        </authorList>
    </citation>
    <scope>NUCLEOTIDE SEQUENCE</scope>
    <source>
        <strain evidence="3">LB-8</strain>
    </source>
</reference>
<evidence type="ECO:0000313" key="3">
    <source>
        <dbReference type="EMBL" id="MCU7551382.1"/>
    </source>
</evidence>
<proteinExistence type="predicted"/>
<dbReference type="Proteomes" id="UP001155483">
    <property type="component" value="Unassembled WGS sequence"/>
</dbReference>
<keyword evidence="2" id="KW-0472">Membrane</keyword>
<accession>A0A9X2XYW0</accession>
<feature type="transmembrane region" description="Helical" evidence="2">
    <location>
        <begin position="127"/>
        <end position="146"/>
    </location>
</feature>
<keyword evidence="2" id="KW-0812">Transmembrane</keyword>
<dbReference type="EMBL" id="JAOTIF010000020">
    <property type="protein sequence ID" value="MCU7551382.1"/>
    <property type="molecule type" value="Genomic_DNA"/>
</dbReference>
<dbReference type="AlphaFoldDB" id="A0A9X2XYW0"/>
<feature type="transmembrane region" description="Helical" evidence="2">
    <location>
        <begin position="99"/>
        <end position="121"/>
    </location>
</feature>
<feature type="transmembrane region" description="Helical" evidence="2">
    <location>
        <begin position="296"/>
        <end position="313"/>
    </location>
</feature>
<feature type="transmembrane region" description="Helical" evidence="2">
    <location>
        <begin position="231"/>
        <end position="250"/>
    </location>
</feature>
<feature type="transmembrane region" description="Helical" evidence="2">
    <location>
        <begin position="153"/>
        <end position="176"/>
    </location>
</feature>
<gene>
    <name evidence="3" type="ORF">OCK74_19830</name>
</gene>
<evidence type="ECO:0000256" key="2">
    <source>
        <dbReference type="SAM" id="Phobius"/>
    </source>
</evidence>
<feature type="transmembrane region" description="Helical" evidence="2">
    <location>
        <begin position="70"/>
        <end position="92"/>
    </location>
</feature>
<keyword evidence="2" id="KW-1133">Transmembrane helix</keyword>
<organism evidence="3 4">
    <name type="scientific">Paraflavisolibacter caeni</name>
    <dbReference type="NCBI Taxonomy" id="2982496"/>
    <lineage>
        <taxon>Bacteria</taxon>
        <taxon>Pseudomonadati</taxon>
        <taxon>Bacteroidota</taxon>
        <taxon>Chitinophagia</taxon>
        <taxon>Chitinophagales</taxon>
        <taxon>Chitinophagaceae</taxon>
        <taxon>Paraflavisolibacter</taxon>
    </lineage>
</organism>
<feature type="region of interest" description="Disordered" evidence="1">
    <location>
        <begin position="361"/>
        <end position="381"/>
    </location>
</feature>